<dbReference type="GO" id="GO:0015144">
    <property type="term" value="F:carbohydrate transmembrane transporter activity"/>
    <property type="evidence" value="ECO:0007669"/>
    <property type="project" value="InterPro"/>
</dbReference>
<evidence type="ECO:0000256" key="1">
    <source>
        <dbReference type="ARBA" id="ARBA00008520"/>
    </source>
</evidence>
<dbReference type="EMBL" id="FPKR01000002">
    <property type="protein sequence ID" value="SFZ72192.1"/>
    <property type="molecule type" value="Genomic_DNA"/>
</dbReference>
<comment type="function">
    <text evidence="5">Part of the ABC transporter complex MalEFGK involved in maltose/maltodextrin import. Binds maltose and higher maltodextrins.</text>
</comment>
<dbReference type="GO" id="GO:0015768">
    <property type="term" value="P:maltose transport"/>
    <property type="evidence" value="ECO:0007669"/>
    <property type="project" value="TreeGrafter"/>
</dbReference>
<dbReference type="PANTHER" id="PTHR30061:SF50">
    <property type="entry name" value="MALTOSE_MALTODEXTRIN-BINDING PERIPLASMIC PROTEIN"/>
    <property type="match status" value="1"/>
</dbReference>
<accession>A0A1K2H8D5</accession>
<keyword evidence="5" id="KW-0574">Periplasm</keyword>
<keyword evidence="7" id="KW-1185">Reference proteome</keyword>
<sequence length="393" mass="42369">MRLMLSLICLFVLHAPVTAAEAGKLLIWINADKAYGGLQQIADRFSKDTGIPAKVEHPDDLGSAFETASKNGKGPDIMFWAHDRIGDWIAKGLISPVSPKPALQQEQVKVGWDAFTLGGKVWGYPVGAEAVMLIYNRKLVSKPPASFEEIEALHQGLQAQGVRAIGWDYTNAYFTWPLLAANGGYVFARNKAGDYDPADIGVNNAGALKGVQLLNRFITSGVLPKGGLPYGDAEKAMKEGKQAMWINGPWAWSALREAGIDFGVAPLPTVDGKPARPFVGVLGAMLVAGSPNQATAVKFLEEYVLKEAGLKTMNADKPIGVPLNKRLFWALMRDPNIRISMDGVTFGRPMPSNLEMSKFWGALPQALIQIAEQKGKPEDAMAAAAKAMRASTP</sequence>
<gene>
    <name evidence="6" type="ORF">SAMN02745887_00552</name>
</gene>
<dbReference type="InterPro" id="IPR006059">
    <property type="entry name" value="SBP"/>
</dbReference>
<proteinExistence type="inferred from homology"/>
<dbReference type="SUPFAM" id="SSF53850">
    <property type="entry name" value="Periplasmic binding protein-like II"/>
    <property type="match status" value="1"/>
</dbReference>
<dbReference type="Proteomes" id="UP000186513">
    <property type="component" value="Unassembled WGS sequence"/>
</dbReference>
<dbReference type="InterPro" id="IPR006060">
    <property type="entry name" value="Maltose/Cyclodextrin-bd"/>
</dbReference>
<dbReference type="STRING" id="1121279.SAMN02745887_00552"/>
<dbReference type="PANTHER" id="PTHR30061">
    <property type="entry name" value="MALTOSE-BINDING PERIPLASMIC PROTEIN"/>
    <property type="match status" value="1"/>
</dbReference>
<dbReference type="GO" id="GO:0042597">
    <property type="term" value="C:periplasmic space"/>
    <property type="evidence" value="ECO:0007669"/>
    <property type="project" value="UniProtKB-SubCell"/>
</dbReference>
<evidence type="ECO:0000256" key="2">
    <source>
        <dbReference type="ARBA" id="ARBA00022448"/>
    </source>
</evidence>
<dbReference type="PRINTS" id="PR00181">
    <property type="entry name" value="MALTOSEBP"/>
</dbReference>
<dbReference type="AlphaFoldDB" id="A0A1K2H8D5"/>
<feature type="chain" id="PRO_5013422807" description="Maltodextrin-binding protein" evidence="5">
    <location>
        <begin position="20"/>
        <end position="393"/>
    </location>
</feature>
<comment type="similarity">
    <text evidence="1 5">Belongs to the bacterial solute-binding protein 1 family.</text>
</comment>
<dbReference type="GO" id="GO:1901982">
    <property type="term" value="F:maltose binding"/>
    <property type="evidence" value="ECO:0007669"/>
    <property type="project" value="TreeGrafter"/>
</dbReference>
<protein>
    <recommendedName>
        <fullName evidence="5">Maltodextrin-binding protein</fullName>
    </recommendedName>
</protein>
<keyword evidence="3 5" id="KW-0762">Sugar transport</keyword>
<dbReference type="RefSeq" id="WP_245794116.1">
    <property type="nucleotide sequence ID" value="NZ_FPKR01000002.1"/>
</dbReference>
<evidence type="ECO:0000256" key="3">
    <source>
        <dbReference type="ARBA" id="ARBA00022597"/>
    </source>
</evidence>
<dbReference type="GO" id="GO:0042956">
    <property type="term" value="P:maltodextrin transmembrane transport"/>
    <property type="evidence" value="ECO:0007669"/>
    <property type="project" value="TreeGrafter"/>
</dbReference>
<reference evidence="6 7" key="1">
    <citation type="submission" date="2016-11" db="EMBL/GenBank/DDBJ databases">
        <authorList>
            <person name="Jaros S."/>
            <person name="Januszkiewicz K."/>
            <person name="Wedrychowicz H."/>
        </authorList>
    </citation>
    <scope>NUCLEOTIDE SEQUENCE [LARGE SCALE GENOMIC DNA]</scope>
    <source>
        <strain evidence="6 7">DSM 18899</strain>
    </source>
</reference>
<feature type="signal peptide" evidence="5">
    <location>
        <begin position="1"/>
        <end position="19"/>
    </location>
</feature>
<keyword evidence="4 5" id="KW-0732">Signal</keyword>
<name>A0A1K2H8D5_9NEIS</name>
<dbReference type="GO" id="GO:0055052">
    <property type="term" value="C:ATP-binding cassette (ABC) transporter complex, substrate-binding subunit-containing"/>
    <property type="evidence" value="ECO:0007669"/>
    <property type="project" value="TreeGrafter"/>
</dbReference>
<evidence type="ECO:0000313" key="6">
    <source>
        <dbReference type="EMBL" id="SFZ72192.1"/>
    </source>
</evidence>
<evidence type="ECO:0000256" key="5">
    <source>
        <dbReference type="RuleBase" id="RU365005"/>
    </source>
</evidence>
<dbReference type="Pfam" id="PF01547">
    <property type="entry name" value="SBP_bac_1"/>
    <property type="match status" value="1"/>
</dbReference>
<evidence type="ECO:0000313" key="7">
    <source>
        <dbReference type="Proteomes" id="UP000186513"/>
    </source>
</evidence>
<keyword evidence="2 5" id="KW-0813">Transport</keyword>
<organism evidence="6 7">
    <name type="scientific">Chitinimonas taiwanensis DSM 18899</name>
    <dbReference type="NCBI Taxonomy" id="1121279"/>
    <lineage>
        <taxon>Bacteria</taxon>
        <taxon>Pseudomonadati</taxon>
        <taxon>Pseudomonadota</taxon>
        <taxon>Betaproteobacteria</taxon>
        <taxon>Neisseriales</taxon>
        <taxon>Chitinibacteraceae</taxon>
        <taxon>Chitinimonas</taxon>
    </lineage>
</organism>
<evidence type="ECO:0000256" key="4">
    <source>
        <dbReference type="ARBA" id="ARBA00022729"/>
    </source>
</evidence>
<dbReference type="Gene3D" id="3.40.190.10">
    <property type="entry name" value="Periplasmic binding protein-like II"/>
    <property type="match status" value="2"/>
</dbReference>
<comment type="subcellular location">
    <subcellularLocation>
        <location evidence="5">Periplasm</location>
    </subcellularLocation>
</comment>
<dbReference type="NCBIfam" id="NF007011">
    <property type="entry name" value="PRK09474.1"/>
    <property type="match status" value="1"/>
</dbReference>